<evidence type="ECO:0000256" key="12">
    <source>
        <dbReference type="SAM" id="SignalP"/>
    </source>
</evidence>
<comment type="similarity">
    <text evidence="2">Belongs to the peptidase A1 family.</text>
</comment>
<sequence length="440" mass="48330">MAYSMLFVFLSEAAEAAKTLTLKRSFPNHGKKLTEIMELDIQRHRRILKSTVVDLPVGGATQVGLYYTTKYLGSPPREFHLQIDTGSDTSWVSCVSCNGCPQTSDLRIKLNYFYPASSSTFSIIPCSHHKCATCSTNNHCSFNTQYGDGSRISGYLVSDLMHAVNISKGPVAPISSVPFVFGCNNLRIGRLALNESAVDGILGFGKEDNSFISQLHSQGKAPRVFSHCLKGDTSGGGILVLGEVVEPNMSYTPLIPKQPHYSIYVESISVNGHILQIDPTVFTTSSNKGAIIDSGTTMAYFIEGAYNPIVDAIARTVPRSIGTDDSNGFHCYLVTTSALSVFDIFPPISLNFANHASLILTPQDYLILDPTLDGGKWCLVFHKTQDITILGDVILKDKIFVYDLNGQRIGWTNYNCKFHLSYITMKLYELRVSSIIKSSI</sequence>
<dbReference type="InterPro" id="IPR021109">
    <property type="entry name" value="Peptidase_aspartic_dom_sf"/>
</dbReference>
<feature type="signal peptide" evidence="12">
    <location>
        <begin position="1"/>
        <end position="16"/>
    </location>
</feature>
<evidence type="ECO:0000256" key="5">
    <source>
        <dbReference type="ARBA" id="ARBA00022729"/>
    </source>
</evidence>
<dbReference type="InterPro" id="IPR032861">
    <property type="entry name" value="TAXi_N"/>
</dbReference>
<dbReference type="GO" id="GO:0006508">
    <property type="term" value="P:proteolysis"/>
    <property type="evidence" value="ECO:0007669"/>
    <property type="project" value="UniProtKB-KW"/>
</dbReference>
<evidence type="ECO:0000256" key="2">
    <source>
        <dbReference type="ARBA" id="ARBA00007447"/>
    </source>
</evidence>
<dbReference type="Gene3D" id="2.40.70.10">
    <property type="entry name" value="Acid Proteases"/>
    <property type="match status" value="2"/>
</dbReference>
<dbReference type="GO" id="GO:0004190">
    <property type="term" value="F:aspartic-type endopeptidase activity"/>
    <property type="evidence" value="ECO:0007669"/>
    <property type="project" value="UniProtKB-KW"/>
</dbReference>
<dbReference type="InterPro" id="IPR001461">
    <property type="entry name" value="Aspartic_peptidase_A1"/>
</dbReference>
<dbReference type="Proteomes" id="UP000447434">
    <property type="component" value="Chromosome 21"/>
</dbReference>
<dbReference type="PRINTS" id="PR00792">
    <property type="entry name" value="PEPSIN"/>
</dbReference>
<evidence type="ECO:0000256" key="11">
    <source>
        <dbReference type="PIRSR" id="PIRSR601461-1"/>
    </source>
</evidence>
<evidence type="ECO:0000256" key="7">
    <source>
        <dbReference type="ARBA" id="ARBA00022801"/>
    </source>
</evidence>
<dbReference type="SUPFAM" id="SSF50630">
    <property type="entry name" value="Acid proteases"/>
    <property type="match status" value="1"/>
</dbReference>
<evidence type="ECO:0000256" key="9">
    <source>
        <dbReference type="ARBA" id="ARBA00023136"/>
    </source>
</evidence>
<dbReference type="PANTHER" id="PTHR13683">
    <property type="entry name" value="ASPARTYL PROTEASES"/>
    <property type="match status" value="1"/>
</dbReference>
<dbReference type="Pfam" id="PF14541">
    <property type="entry name" value="TAXi_C"/>
    <property type="match status" value="1"/>
</dbReference>
<gene>
    <name evidence="14" type="ORF">Lalb_Chr21g0305981</name>
</gene>
<keyword evidence="8" id="KW-1133">Transmembrane helix</keyword>
<dbReference type="PANTHER" id="PTHR13683:SF375">
    <property type="entry name" value="PEPTIDASE A1 DOMAIN-CONTAINING PROTEIN"/>
    <property type="match status" value="1"/>
</dbReference>
<comment type="caution">
    <text evidence="14">The sequence shown here is derived from an EMBL/GenBank/DDBJ whole genome shotgun (WGS) entry which is preliminary data.</text>
</comment>
<evidence type="ECO:0000313" key="14">
    <source>
        <dbReference type="EMBL" id="KAE9589149.1"/>
    </source>
</evidence>
<dbReference type="Pfam" id="PF14543">
    <property type="entry name" value="TAXi_N"/>
    <property type="match status" value="1"/>
</dbReference>
<evidence type="ECO:0000256" key="3">
    <source>
        <dbReference type="ARBA" id="ARBA00022670"/>
    </source>
</evidence>
<protein>
    <submittedName>
        <fullName evidence="14">Putative nepenthesin</fullName>
    </submittedName>
</protein>
<keyword evidence="15" id="KW-1185">Reference proteome</keyword>
<keyword evidence="7" id="KW-0378">Hydrolase</keyword>
<reference evidence="15" key="1">
    <citation type="journal article" date="2020" name="Nat. Commun.">
        <title>Genome sequence of the cluster root forming white lupin.</title>
        <authorList>
            <person name="Hufnagel B."/>
            <person name="Marques A."/>
            <person name="Soriano A."/>
            <person name="Marques L."/>
            <person name="Divol F."/>
            <person name="Doumas P."/>
            <person name="Sallet E."/>
            <person name="Mancinotti D."/>
            <person name="Carrere S."/>
            <person name="Marande W."/>
            <person name="Arribat S."/>
            <person name="Keller J."/>
            <person name="Huneau C."/>
            <person name="Blein T."/>
            <person name="Aime D."/>
            <person name="Laguerre M."/>
            <person name="Taylor J."/>
            <person name="Schubert V."/>
            <person name="Nelson M."/>
            <person name="Geu-Flores F."/>
            <person name="Crespi M."/>
            <person name="Gallardo-Guerrero K."/>
            <person name="Delaux P.-M."/>
            <person name="Salse J."/>
            <person name="Berges H."/>
            <person name="Guyot R."/>
            <person name="Gouzy J."/>
            <person name="Peret B."/>
        </authorList>
    </citation>
    <scope>NUCLEOTIDE SEQUENCE [LARGE SCALE GENOMIC DNA]</scope>
    <source>
        <strain evidence="15">cv. Amiga</strain>
    </source>
</reference>
<evidence type="ECO:0000256" key="4">
    <source>
        <dbReference type="ARBA" id="ARBA00022692"/>
    </source>
</evidence>
<feature type="chain" id="PRO_5025522023" evidence="12">
    <location>
        <begin position="17"/>
        <end position="440"/>
    </location>
</feature>
<evidence type="ECO:0000256" key="8">
    <source>
        <dbReference type="ARBA" id="ARBA00022989"/>
    </source>
</evidence>
<keyword evidence="4" id="KW-0812">Transmembrane</keyword>
<dbReference type="GO" id="GO:0016020">
    <property type="term" value="C:membrane"/>
    <property type="evidence" value="ECO:0007669"/>
    <property type="project" value="UniProtKB-SubCell"/>
</dbReference>
<feature type="active site" evidence="11">
    <location>
        <position position="84"/>
    </location>
</feature>
<feature type="domain" description="Peptidase A1" evidence="13">
    <location>
        <begin position="66"/>
        <end position="412"/>
    </location>
</feature>
<dbReference type="CDD" id="cd05476">
    <property type="entry name" value="pepsin_A_like_plant"/>
    <property type="match status" value="1"/>
</dbReference>
<keyword evidence="9" id="KW-0472">Membrane</keyword>
<dbReference type="FunFam" id="2.40.70.10:FF:000018">
    <property type="entry name" value="Aspartic proteinase-like protein 2"/>
    <property type="match status" value="1"/>
</dbReference>
<comment type="subcellular location">
    <subcellularLocation>
        <location evidence="1">Membrane</location>
    </subcellularLocation>
</comment>
<dbReference type="InterPro" id="IPR033121">
    <property type="entry name" value="PEPTIDASE_A1"/>
</dbReference>
<name>A0A6A4NP31_LUPAL</name>
<dbReference type="AlphaFoldDB" id="A0A6A4NP31"/>
<organism evidence="14 15">
    <name type="scientific">Lupinus albus</name>
    <name type="common">White lupine</name>
    <name type="synonym">Lupinus termis</name>
    <dbReference type="NCBI Taxonomy" id="3870"/>
    <lineage>
        <taxon>Eukaryota</taxon>
        <taxon>Viridiplantae</taxon>
        <taxon>Streptophyta</taxon>
        <taxon>Embryophyta</taxon>
        <taxon>Tracheophyta</taxon>
        <taxon>Spermatophyta</taxon>
        <taxon>Magnoliopsida</taxon>
        <taxon>eudicotyledons</taxon>
        <taxon>Gunneridae</taxon>
        <taxon>Pentapetalae</taxon>
        <taxon>rosids</taxon>
        <taxon>fabids</taxon>
        <taxon>Fabales</taxon>
        <taxon>Fabaceae</taxon>
        <taxon>Papilionoideae</taxon>
        <taxon>50 kb inversion clade</taxon>
        <taxon>genistoids sensu lato</taxon>
        <taxon>core genistoids</taxon>
        <taxon>Genisteae</taxon>
        <taxon>Lupinus</taxon>
    </lineage>
</organism>
<proteinExistence type="inferred from homology"/>
<evidence type="ECO:0000259" key="13">
    <source>
        <dbReference type="PROSITE" id="PS51767"/>
    </source>
</evidence>
<evidence type="ECO:0000256" key="1">
    <source>
        <dbReference type="ARBA" id="ARBA00004370"/>
    </source>
</evidence>
<feature type="active site" evidence="11">
    <location>
        <position position="293"/>
    </location>
</feature>
<dbReference type="OrthoDB" id="2747330at2759"/>
<dbReference type="InterPro" id="IPR034161">
    <property type="entry name" value="Pepsin-like_plant"/>
</dbReference>
<dbReference type="EMBL" id="WOCE01000021">
    <property type="protein sequence ID" value="KAE9589149.1"/>
    <property type="molecule type" value="Genomic_DNA"/>
</dbReference>
<evidence type="ECO:0000256" key="10">
    <source>
        <dbReference type="ARBA" id="ARBA00023180"/>
    </source>
</evidence>
<keyword evidence="5 12" id="KW-0732">Signal</keyword>
<keyword evidence="3" id="KW-0645">Protease</keyword>
<accession>A0A6A4NP31</accession>
<evidence type="ECO:0000313" key="15">
    <source>
        <dbReference type="Proteomes" id="UP000447434"/>
    </source>
</evidence>
<dbReference type="InterPro" id="IPR032799">
    <property type="entry name" value="TAXi_C"/>
</dbReference>
<evidence type="ECO:0000256" key="6">
    <source>
        <dbReference type="ARBA" id="ARBA00022750"/>
    </source>
</evidence>
<keyword evidence="10" id="KW-0325">Glycoprotein</keyword>
<dbReference type="PROSITE" id="PS51767">
    <property type="entry name" value="PEPTIDASE_A1"/>
    <property type="match status" value="1"/>
</dbReference>
<keyword evidence="6" id="KW-0064">Aspartyl protease</keyword>